<reference evidence="1 2" key="1">
    <citation type="journal article" date="2019" name="Microbiol. Resour. Announc.">
        <title>Complete Genome Sequence of Halomonas sulfidaeris Strain Esulfide1 Isolated from a Metal Sulfide Rock at a Depth of 2,200 Meters, Obtained Using Nanopore Sequencing.</title>
        <authorList>
            <person name="Saito M."/>
            <person name="Nishigata A."/>
            <person name="Galipon J."/>
            <person name="Arakawa K."/>
        </authorList>
    </citation>
    <scope>NUCLEOTIDE SEQUENCE [LARGE SCALE GENOMIC DNA]</scope>
    <source>
        <strain evidence="1 2">ATCC BAA-803</strain>
    </source>
</reference>
<evidence type="ECO:0008006" key="3">
    <source>
        <dbReference type="Google" id="ProtNLM"/>
    </source>
</evidence>
<organism evidence="1 2">
    <name type="scientific">Vreelandella sulfidaeris</name>
    <dbReference type="NCBI Taxonomy" id="115553"/>
    <lineage>
        <taxon>Bacteria</taxon>
        <taxon>Pseudomonadati</taxon>
        <taxon>Pseudomonadota</taxon>
        <taxon>Gammaproteobacteria</taxon>
        <taxon>Oceanospirillales</taxon>
        <taxon>Halomonadaceae</taxon>
        <taxon>Vreelandella</taxon>
    </lineage>
</organism>
<dbReference type="AlphaFoldDB" id="A0A455UCE1"/>
<dbReference type="Proteomes" id="UP000320231">
    <property type="component" value="Chromosome"/>
</dbReference>
<gene>
    <name evidence="1" type="ORF">HSBAA_50210</name>
</gene>
<dbReference type="Gene3D" id="1.10.287.950">
    <property type="entry name" value="Methyl-accepting chemotaxis protein"/>
    <property type="match status" value="1"/>
</dbReference>
<name>A0A455UCE1_9GAMM</name>
<sequence>MTITHEVRRLAKGSSEAVAEITQVLKENSALVERTTHSMQQVVEQGKSSQTSVGEIETIVNEILTGARNVSSSIEQLALESPR</sequence>
<evidence type="ECO:0000313" key="2">
    <source>
        <dbReference type="Proteomes" id="UP000320231"/>
    </source>
</evidence>
<protein>
    <recommendedName>
        <fullName evidence="3">Methyl-accepting transducer domain-containing protein</fullName>
    </recommendedName>
</protein>
<accession>A0A455UCE1</accession>
<evidence type="ECO:0000313" key="1">
    <source>
        <dbReference type="EMBL" id="BBI63715.1"/>
    </source>
</evidence>
<dbReference type="SUPFAM" id="SSF58104">
    <property type="entry name" value="Methyl-accepting chemotaxis protein (MCP) signaling domain"/>
    <property type="match status" value="1"/>
</dbReference>
<dbReference type="EMBL" id="AP019514">
    <property type="protein sequence ID" value="BBI63715.1"/>
    <property type="molecule type" value="Genomic_DNA"/>
</dbReference>
<proteinExistence type="predicted"/>
<dbReference type="KEGG" id="hsr:HSBAA_50210"/>